<evidence type="ECO:0000313" key="3">
    <source>
        <dbReference type="WBParaSite" id="HCON_00134185-00001"/>
    </source>
</evidence>
<feature type="transmembrane region" description="Helical" evidence="1">
    <location>
        <begin position="262"/>
        <end position="283"/>
    </location>
</feature>
<feature type="transmembrane region" description="Helical" evidence="1">
    <location>
        <begin position="230"/>
        <end position="250"/>
    </location>
</feature>
<dbReference type="Proteomes" id="UP000025227">
    <property type="component" value="Unplaced"/>
</dbReference>
<keyword evidence="1" id="KW-0812">Transmembrane</keyword>
<sequence length="324" mass="38011">MGNESDVRNLTDTESPSAYPIDGEIDRAVVLTTLITVSLISIIMHILFLKAIRSYCSWDSGFSFTLLFLISFNALLYFLSQFIALAIASSNLDEDHYYRLYRILGTLLLIPYFIMVALHVFLALHRFFYTVLPVQAKRFLRRPILKGCITFVIFYYITLFVLTQSDYMGTIFDPEYLFNFVLDLPYARDLLIMDSVSTYANLIINIPIYVSIFVILYIRKNISCRTSKEIQMTAQISFMVALELIFFYFWSFFIRDLTELEVLLAQVTTMLYFDAVIVPYVIFNRNVRQNVFMCWKRKASRVRNEIRVVPRETVFTSFSHIRHC</sequence>
<feature type="transmembrane region" description="Helical" evidence="1">
    <location>
        <begin position="61"/>
        <end position="88"/>
    </location>
</feature>
<dbReference type="OMA" id="IMVVIEM"/>
<name>A0A7I4YSA9_HAECO</name>
<keyword evidence="1" id="KW-1133">Transmembrane helix</keyword>
<feature type="transmembrane region" description="Helical" evidence="1">
    <location>
        <begin position="144"/>
        <end position="162"/>
    </location>
</feature>
<evidence type="ECO:0000313" key="2">
    <source>
        <dbReference type="Proteomes" id="UP000025227"/>
    </source>
</evidence>
<protein>
    <submittedName>
        <fullName evidence="3">Serpentine receptor class gamma</fullName>
    </submittedName>
</protein>
<keyword evidence="1" id="KW-0472">Membrane</keyword>
<feature type="transmembrane region" description="Helical" evidence="1">
    <location>
        <begin position="100"/>
        <end position="124"/>
    </location>
</feature>
<evidence type="ECO:0000256" key="1">
    <source>
        <dbReference type="SAM" id="Phobius"/>
    </source>
</evidence>
<feature type="transmembrane region" description="Helical" evidence="1">
    <location>
        <begin position="28"/>
        <end position="49"/>
    </location>
</feature>
<dbReference type="OrthoDB" id="5821374at2759"/>
<reference evidence="3" key="1">
    <citation type="submission" date="2020-12" db="UniProtKB">
        <authorList>
            <consortium name="WormBaseParasite"/>
        </authorList>
    </citation>
    <scope>IDENTIFICATION</scope>
    <source>
        <strain evidence="3">MHco3</strain>
    </source>
</reference>
<dbReference type="SUPFAM" id="SSF81321">
    <property type="entry name" value="Family A G protein-coupled receptor-like"/>
    <property type="match status" value="1"/>
</dbReference>
<accession>A0A7I4YSA9</accession>
<proteinExistence type="predicted"/>
<dbReference type="AlphaFoldDB" id="A0A7I4YSA9"/>
<keyword evidence="2" id="KW-1185">Reference proteome</keyword>
<dbReference type="WBParaSite" id="HCON_00134185-00001">
    <property type="protein sequence ID" value="HCON_00134185-00001"/>
    <property type="gene ID" value="HCON_00134185"/>
</dbReference>
<organism evidence="2 3">
    <name type="scientific">Haemonchus contortus</name>
    <name type="common">Barber pole worm</name>
    <dbReference type="NCBI Taxonomy" id="6289"/>
    <lineage>
        <taxon>Eukaryota</taxon>
        <taxon>Metazoa</taxon>
        <taxon>Ecdysozoa</taxon>
        <taxon>Nematoda</taxon>
        <taxon>Chromadorea</taxon>
        <taxon>Rhabditida</taxon>
        <taxon>Rhabditina</taxon>
        <taxon>Rhabditomorpha</taxon>
        <taxon>Strongyloidea</taxon>
        <taxon>Trichostrongylidae</taxon>
        <taxon>Haemonchus</taxon>
    </lineage>
</organism>
<feature type="transmembrane region" description="Helical" evidence="1">
    <location>
        <begin position="199"/>
        <end position="218"/>
    </location>
</feature>